<feature type="compositionally biased region" description="Low complexity" evidence="1">
    <location>
        <begin position="18"/>
        <end position="32"/>
    </location>
</feature>
<sequence length="99" mass="10478">MTPETDQLVGSWTRADDAALVVPPVRPAATADDTTDDATTDDATTVDATTGRSGGPARRTRRVTTQPVPGSDPAPAPEPARHRDGENDAQLLRDVPPHW</sequence>
<proteinExistence type="predicted"/>
<organism evidence="2 3">
    <name type="scientific">Curtobacterium oceanosedimentum</name>
    <dbReference type="NCBI Taxonomy" id="465820"/>
    <lineage>
        <taxon>Bacteria</taxon>
        <taxon>Bacillati</taxon>
        <taxon>Actinomycetota</taxon>
        <taxon>Actinomycetes</taxon>
        <taxon>Micrococcales</taxon>
        <taxon>Microbacteriaceae</taxon>
        <taxon>Curtobacterium</taxon>
    </lineage>
</organism>
<accession>A0A147DN18</accession>
<comment type="caution">
    <text evidence="2">The sequence shown here is derived from an EMBL/GenBank/DDBJ whole genome shotgun (WGS) entry which is preliminary data.</text>
</comment>
<dbReference type="PATRIC" id="fig|465820.4.peg.3034"/>
<dbReference type="RefSeq" id="WP_058750454.1">
    <property type="nucleotide sequence ID" value="NZ_LDRC01000078.1"/>
</dbReference>
<dbReference type="AlphaFoldDB" id="A0A147DN18"/>
<name>A0A147DN18_9MICO</name>
<evidence type="ECO:0000313" key="2">
    <source>
        <dbReference type="EMBL" id="KTR50543.1"/>
    </source>
</evidence>
<evidence type="ECO:0000313" key="3">
    <source>
        <dbReference type="Proteomes" id="UP000072763"/>
    </source>
</evidence>
<feature type="region of interest" description="Disordered" evidence="1">
    <location>
        <begin position="1"/>
        <end position="99"/>
    </location>
</feature>
<dbReference type="STRING" id="465820.NS263_14215"/>
<protein>
    <submittedName>
        <fullName evidence="2">Uncharacterized protein</fullName>
    </submittedName>
</protein>
<feature type="compositionally biased region" description="Polar residues" evidence="1">
    <location>
        <begin position="1"/>
        <end position="10"/>
    </location>
</feature>
<dbReference type="Proteomes" id="UP000072763">
    <property type="component" value="Unassembled WGS sequence"/>
</dbReference>
<dbReference type="EMBL" id="LDRC01000078">
    <property type="protein sequence ID" value="KTR50543.1"/>
    <property type="molecule type" value="Genomic_DNA"/>
</dbReference>
<evidence type="ECO:0000256" key="1">
    <source>
        <dbReference type="SAM" id="MobiDB-lite"/>
    </source>
</evidence>
<gene>
    <name evidence="2" type="ORF">NS359_13530</name>
</gene>
<reference evidence="2 3" key="1">
    <citation type="journal article" date="2016" name="Front. Microbiol.">
        <title>Genomic Resource of Rice Seed Associated Bacteria.</title>
        <authorList>
            <person name="Midha S."/>
            <person name="Bansal K."/>
            <person name="Sharma S."/>
            <person name="Kumar N."/>
            <person name="Patil P.P."/>
            <person name="Chaudhry V."/>
            <person name="Patil P.B."/>
        </authorList>
    </citation>
    <scope>NUCLEOTIDE SEQUENCE [LARGE SCALE GENOMIC DNA]</scope>
    <source>
        <strain evidence="2 3">NS359</strain>
    </source>
</reference>
<feature type="compositionally biased region" description="Low complexity" evidence="1">
    <location>
        <begin position="41"/>
        <end position="50"/>
    </location>
</feature>